<dbReference type="OrthoDB" id="1431934at2759"/>
<dbReference type="InterPro" id="IPR001841">
    <property type="entry name" value="Znf_RING"/>
</dbReference>
<dbReference type="EMBL" id="JH767598">
    <property type="protein sequence ID" value="EON68538.1"/>
    <property type="molecule type" value="Genomic_DNA"/>
</dbReference>
<evidence type="ECO:0000259" key="10">
    <source>
        <dbReference type="PROSITE" id="PS50089"/>
    </source>
</evidence>
<dbReference type="SUPFAM" id="SSF57850">
    <property type="entry name" value="RING/U-box"/>
    <property type="match status" value="3"/>
</dbReference>
<evidence type="ECO:0000256" key="1">
    <source>
        <dbReference type="ARBA" id="ARBA00001798"/>
    </source>
</evidence>
<evidence type="ECO:0000256" key="5">
    <source>
        <dbReference type="ARBA" id="ARBA00022737"/>
    </source>
</evidence>
<evidence type="ECO:0000259" key="11">
    <source>
        <dbReference type="PROSITE" id="PS51873"/>
    </source>
</evidence>
<dbReference type="Proteomes" id="UP000016924">
    <property type="component" value="Unassembled WGS sequence"/>
</dbReference>
<protein>
    <recommendedName>
        <fullName evidence="2">RBR-type E3 ubiquitin transferase</fullName>
        <ecNumber evidence="2">2.3.2.31</ecNumber>
    </recommendedName>
</protein>
<evidence type="ECO:0000256" key="2">
    <source>
        <dbReference type="ARBA" id="ARBA00012251"/>
    </source>
</evidence>
<dbReference type="RefSeq" id="XP_007783855.1">
    <property type="nucleotide sequence ID" value="XM_007785665.1"/>
</dbReference>
<dbReference type="GO" id="GO:0016567">
    <property type="term" value="P:protein ubiquitination"/>
    <property type="evidence" value="ECO:0007669"/>
    <property type="project" value="InterPro"/>
</dbReference>
<dbReference type="GO" id="GO:0061630">
    <property type="term" value="F:ubiquitin protein ligase activity"/>
    <property type="evidence" value="ECO:0007669"/>
    <property type="project" value="UniProtKB-EC"/>
</dbReference>
<keyword evidence="4" id="KW-0479">Metal-binding</keyword>
<evidence type="ECO:0000313" key="12">
    <source>
        <dbReference type="EMBL" id="EON68538.1"/>
    </source>
</evidence>
<dbReference type="InterPro" id="IPR044066">
    <property type="entry name" value="TRIAD_supradom"/>
</dbReference>
<dbReference type="HOGENOM" id="CLU_057738_2_0_1"/>
<dbReference type="eggNOG" id="KOG1815">
    <property type="taxonomic scope" value="Eukaryota"/>
</dbReference>
<dbReference type="InterPro" id="IPR013083">
    <property type="entry name" value="Znf_RING/FYVE/PHD"/>
</dbReference>
<keyword evidence="13" id="KW-1185">Reference proteome</keyword>
<keyword evidence="7" id="KW-0833">Ubl conjugation pathway</keyword>
<dbReference type="OMA" id="DINCPEC"/>
<dbReference type="PROSITE" id="PS50089">
    <property type="entry name" value="ZF_RING_2"/>
    <property type="match status" value="1"/>
</dbReference>
<keyword evidence="5" id="KW-0677">Repeat</keyword>
<evidence type="ECO:0000256" key="8">
    <source>
        <dbReference type="ARBA" id="ARBA00022833"/>
    </source>
</evidence>
<dbReference type="GeneID" id="19905107"/>
<keyword evidence="6 9" id="KW-0863">Zinc-finger</keyword>
<dbReference type="Gene3D" id="1.20.120.1750">
    <property type="match status" value="1"/>
</dbReference>
<feature type="domain" description="RING-type" evidence="10">
    <location>
        <begin position="48"/>
        <end position="96"/>
    </location>
</feature>
<evidence type="ECO:0000256" key="4">
    <source>
        <dbReference type="ARBA" id="ARBA00022723"/>
    </source>
</evidence>
<feature type="domain" description="RING-type" evidence="11">
    <location>
        <begin position="44"/>
        <end position="236"/>
    </location>
</feature>
<dbReference type="InterPro" id="IPR031127">
    <property type="entry name" value="E3_UB_ligase_RBR"/>
</dbReference>
<dbReference type="InterPro" id="IPR002867">
    <property type="entry name" value="IBR_dom"/>
</dbReference>
<gene>
    <name evidence="12" type="ORF">W97_07796</name>
</gene>
<keyword evidence="8" id="KW-0862">Zinc</keyword>
<comment type="catalytic activity">
    <reaction evidence="1">
        <text>[E2 ubiquitin-conjugating enzyme]-S-ubiquitinyl-L-cysteine + [acceptor protein]-L-lysine = [E2 ubiquitin-conjugating enzyme]-L-cysteine + [acceptor protein]-N(6)-ubiquitinyl-L-lysine.</text>
        <dbReference type="EC" id="2.3.2.31"/>
    </reaction>
</comment>
<dbReference type="EC" id="2.3.2.31" evidence="2"/>
<dbReference type="Gene3D" id="3.30.40.10">
    <property type="entry name" value="Zinc/RING finger domain, C3HC4 (zinc finger)"/>
    <property type="match status" value="1"/>
</dbReference>
<dbReference type="AlphaFoldDB" id="R7Z362"/>
<dbReference type="GO" id="GO:0008270">
    <property type="term" value="F:zinc ion binding"/>
    <property type="evidence" value="ECO:0007669"/>
    <property type="project" value="UniProtKB-KW"/>
</dbReference>
<dbReference type="CDD" id="cd20335">
    <property type="entry name" value="BRcat_RBR"/>
    <property type="match status" value="1"/>
</dbReference>
<name>R7Z362_CONA1</name>
<dbReference type="Pfam" id="PF01485">
    <property type="entry name" value="IBR"/>
    <property type="match status" value="1"/>
</dbReference>
<evidence type="ECO:0000256" key="9">
    <source>
        <dbReference type="PROSITE-ProRule" id="PRU00175"/>
    </source>
</evidence>
<organism evidence="12 13">
    <name type="scientific">Coniosporium apollinis (strain CBS 100218)</name>
    <name type="common">Rock-inhabiting black yeast</name>
    <dbReference type="NCBI Taxonomy" id="1168221"/>
    <lineage>
        <taxon>Eukaryota</taxon>
        <taxon>Fungi</taxon>
        <taxon>Dikarya</taxon>
        <taxon>Ascomycota</taxon>
        <taxon>Pezizomycotina</taxon>
        <taxon>Dothideomycetes</taxon>
        <taxon>Dothideomycetes incertae sedis</taxon>
        <taxon>Coniosporium</taxon>
    </lineage>
</organism>
<evidence type="ECO:0000256" key="7">
    <source>
        <dbReference type="ARBA" id="ARBA00022786"/>
    </source>
</evidence>
<dbReference type="PROSITE" id="PS51873">
    <property type="entry name" value="TRIAD"/>
    <property type="match status" value="1"/>
</dbReference>
<accession>R7Z362</accession>
<proteinExistence type="predicted"/>
<keyword evidence="3" id="KW-0808">Transferase</keyword>
<dbReference type="STRING" id="1168221.R7Z362"/>
<evidence type="ECO:0000256" key="3">
    <source>
        <dbReference type="ARBA" id="ARBA00022679"/>
    </source>
</evidence>
<reference evidence="13" key="1">
    <citation type="submission" date="2012-06" db="EMBL/GenBank/DDBJ databases">
        <title>The genome sequence of Coniosporium apollinis CBS 100218.</title>
        <authorList>
            <consortium name="The Broad Institute Genome Sequencing Platform"/>
            <person name="Cuomo C."/>
            <person name="Gorbushina A."/>
            <person name="Noack S."/>
            <person name="Walker B."/>
            <person name="Young S.K."/>
            <person name="Zeng Q."/>
            <person name="Gargeya S."/>
            <person name="Fitzgerald M."/>
            <person name="Haas B."/>
            <person name="Abouelleil A."/>
            <person name="Alvarado L."/>
            <person name="Arachchi H.M."/>
            <person name="Berlin A.M."/>
            <person name="Chapman S.B."/>
            <person name="Goldberg J."/>
            <person name="Griggs A."/>
            <person name="Gujja S."/>
            <person name="Hansen M."/>
            <person name="Howarth C."/>
            <person name="Imamovic A."/>
            <person name="Larimer J."/>
            <person name="McCowan C."/>
            <person name="Montmayeur A."/>
            <person name="Murphy C."/>
            <person name="Neiman D."/>
            <person name="Pearson M."/>
            <person name="Priest M."/>
            <person name="Roberts A."/>
            <person name="Saif S."/>
            <person name="Shea T."/>
            <person name="Sisk P."/>
            <person name="Sykes S."/>
            <person name="Wortman J."/>
            <person name="Nusbaum C."/>
            <person name="Birren B."/>
        </authorList>
    </citation>
    <scope>NUCLEOTIDE SEQUENCE [LARGE SCALE GENOMIC DNA]</scope>
    <source>
        <strain evidence="13">CBS 100218</strain>
    </source>
</reference>
<sequence length="236" mass="26775">MTLQRAEYESAAHGLLLQEASHREDHDYALALNMQQEGQELQAVTRNCVVCGDDTPISELPALLDCNHEPRTCSNCYQNWISSEFNSKGWKRIACPESGCSVLLQHVELQAYATSEDFQKFDTLSAREAMNDEPNFRWCRGPSCTSGQIHYGGRSDPIFTCSECGFKVCVVHDGTWHQGETCEEYDYRVSGRKEQDQRSQEQASQRLLEKLTKKCPGEGCNWNIEKNDGCDHMTCE</sequence>
<evidence type="ECO:0000256" key="6">
    <source>
        <dbReference type="ARBA" id="ARBA00022771"/>
    </source>
</evidence>
<dbReference type="SMART" id="SM00647">
    <property type="entry name" value="IBR"/>
    <property type="match status" value="1"/>
</dbReference>
<evidence type="ECO:0000313" key="13">
    <source>
        <dbReference type="Proteomes" id="UP000016924"/>
    </source>
</evidence>
<dbReference type="PANTHER" id="PTHR11685">
    <property type="entry name" value="RBR FAMILY RING FINGER AND IBR DOMAIN-CONTAINING"/>
    <property type="match status" value="1"/>
</dbReference>